<keyword evidence="4 10" id="KW-0812">Transmembrane</keyword>
<dbReference type="CTD" id="100463111"/>
<dbReference type="PANTHER" id="PTHR21137:SF35">
    <property type="entry name" value="ODORANT RECEPTOR 19A-RELATED"/>
    <property type="match status" value="1"/>
</dbReference>
<dbReference type="GO" id="GO:0004984">
    <property type="term" value="F:olfactory receptor activity"/>
    <property type="evidence" value="ECO:0007669"/>
    <property type="project" value="InterPro"/>
</dbReference>
<comment type="caution">
    <text evidence="10">Lacks conserved residue(s) required for the propagation of feature annotation.</text>
</comment>
<keyword evidence="12" id="KW-1185">Reference proteome</keyword>
<evidence type="ECO:0000256" key="8">
    <source>
        <dbReference type="ARBA" id="ARBA00023170"/>
    </source>
</evidence>
<dbReference type="InParanoid" id="A0A7M6UGW1"/>
<accession>A0A7M6UGW1</accession>
<name>A0A7M6UGW1_NASVI</name>
<evidence type="ECO:0000313" key="12">
    <source>
        <dbReference type="Proteomes" id="UP000002358"/>
    </source>
</evidence>
<dbReference type="OrthoDB" id="7696577at2759"/>
<feature type="transmembrane region" description="Helical" evidence="10">
    <location>
        <begin position="65"/>
        <end position="83"/>
    </location>
</feature>
<organism evidence="11 12">
    <name type="scientific">Nasonia vitripennis</name>
    <name type="common">Parasitic wasp</name>
    <dbReference type="NCBI Taxonomy" id="7425"/>
    <lineage>
        <taxon>Eukaryota</taxon>
        <taxon>Metazoa</taxon>
        <taxon>Ecdysozoa</taxon>
        <taxon>Arthropoda</taxon>
        <taxon>Hexapoda</taxon>
        <taxon>Insecta</taxon>
        <taxon>Pterygota</taxon>
        <taxon>Neoptera</taxon>
        <taxon>Endopterygota</taxon>
        <taxon>Hymenoptera</taxon>
        <taxon>Apocrita</taxon>
        <taxon>Proctotrupomorpha</taxon>
        <taxon>Chalcidoidea</taxon>
        <taxon>Pteromalidae</taxon>
        <taxon>Pteromalinae</taxon>
        <taxon>Nasonia</taxon>
    </lineage>
</organism>
<comment type="similarity">
    <text evidence="10">Belongs to the insect chemoreceptor superfamily. Heteromeric odorant receptor channel (TC 1.A.69) family.</text>
</comment>
<protein>
    <recommendedName>
        <fullName evidence="10">Odorant receptor</fullName>
    </recommendedName>
</protein>
<evidence type="ECO:0000256" key="6">
    <source>
        <dbReference type="ARBA" id="ARBA00022989"/>
    </source>
</evidence>
<keyword evidence="3 10" id="KW-0716">Sensory transduction</keyword>
<dbReference type="GeneID" id="100463111"/>
<feature type="transmembrane region" description="Helical" evidence="10">
    <location>
        <begin position="121"/>
        <end position="141"/>
    </location>
</feature>
<dbReference type="GO" id="GO:0005549">
    <property type="term" value="F:odorant binding"/>
    <property type="evidence" value="ECO:0007669"/>
    <property type="project" value="InterPro"/>
</dbReference>
<reference evidence="11" key="1">
    <citation type="submission" date="2021-01" db="UniProtKB">
        <authorList>
            <consortium name="EnsemblMetazoa"/>
        </authorList>
    </citation>
    <scope>IDENTIFICATION</scope>
</reference>
<dbReference type="PANTHER" id="PTHR21137">
    <property type="entry name" value="ODORANT RECEPTOR"/>
    <property type="match status" value="1"/>
</dbReference>
<dbReference type="Pfam" id="PF02949">
    <property type="entry name" value="7tm_6"/>
    <property type="match status" value="1"/>
</dbReference>
<dbReference type="KEGG" id="nvi:100463111"/>
<comment type="subcellular location">
    <subcellularLocation>
        <location evidence="1 10">Cell membrane</location>
        <topology evidence="1 10">Multi-pass membrane protein</topology>
    </subcellularLocation>
</comment>
<dbReference type="AlphaFoldDB" id="A0A7M6UGW1"/>
<evidence type="ECO:0000256" key="4">
    <source>
        <dbReference type="ARBA" id="ARBA00022692"/>
    </source>
</evidence>
<evidence type="ECO:0000256" key="10">
    <source>
        <dbReference type="RuleBase" id="RU351113"/>
    </source>
</evidence>
<keyword evidence="2" id="KW-1003">Cell membrane</keyword>
<dbReference type="EnsemblMetazoa" id="NM_001190615">
    <property type="protein sequence ID" value="NP_001177544"/>
    <property type="gene ID" value="GeneID_100463111"/>
</dbReference>
<feature type="transmembrane region" description="Helical" evidence="10">
    <location>
        <begin position="300"/>
        <end position="319"/>
    </location>
</feature>
<dbReference type="Proteomes" id="UP000002358">
    <property type="component" value="Chromosome 2"/>
</dbReference>
<evidence type="ECO:0000256" key="7">
    <source>
        <dbReference type="ARBA" id="ARBA00023136"/>
    </source>
</evidence>
<proteinExistence type="inferred from homology"/>
<keyword evidence="6 10" id="KW-1133">Transmembrane helix</keyword>
<feature type="transmembrane region" description="Helical" evidence="10">
    <location>
        <begin position="272"/>
        <end position="294"/>
    </location>
</feature>
<dbReference type="GO" id="GO:0005886">
    <property type="term" value="C:plasma membrane"/>
    <property type="evidence" value="ECO:0007669"/>
    <property type="project" value="UniProtKB-SubCell"/>
</dbReference>
<evidence type="ECO:0000256" key="9">
    <source>
        <dbReference type="ARBA" id="ARBA00023224"/>
    </source>
</evidence>
<feature type="transmembrane region" description="Helical" evidence="10">
    <location>
        <begin position="33"/>
        <end position="53"/>
    </location>
</feature>
<dbReference type="GO" id="GO:0007165">
    <property type="term" value="P:signal transduction"/>
    <property type="evidence" value="ECO:0007669"/>
    <property type="project" value="UniProtKB-KW"/>
</dbReference>
<evidence type="ECO:0000256" key="5">
    <source>
        <dbReference type="ARBA" id="ARBA00022725"/>
    </source>
</evidence>
<evidence type="ECO:0000313" key="11">
    <source>
        <dbReference type="EnsemblMetazoa" id="NP_001177544"/>
    </source>
</evidence>
<keyword evidence="9 10" id="KW-0807">Transducer</keyword>
<dbReference type="SMR" id="A0A7M6UGW1"/>
<evidence type="ECO:0000256" key="3">
    <source>
        <dbReference type="ARBA" id="ARBA00022606"/>
    </source>
</evidence>
<keyword evidence="7 10" id="KW-0472">Membrane</keyword>
<dbReference type="RefSeq" id="NP_001177544.1">
    <property type="nucleotide sequence ID" value="NM_001190615.1"/>
</dbReference>
<sequence>MTMDFYNSRYFSINRRMMTIMGLWPYQDFKTKLFIRTFLAIVLGIALIPQIISIVKYTNEDSDKVIQGIATLLYVTGITLKILTTITSEKKIEIVYRNIVDNWKLLDDENEIRTMTEYSEFGRLLTIGYVAYMFFALGLFVTMPMLPMMIDVISPINGSRPRIFILDGEYIADKNENYGKVYIFESLTCIMSVFVFSTVDSTYAVCVEQCVGLMAVVRLRLKLATAKAARMKYKSDSDEHDIPYQLVSSSAKLHIKAISFARILDSSYSVNFLLSMGSNVMILSVGSVVILINLGRPMEFIRYSMIFIGLMIHMFYLSWPGQKVIDSSQGILYDAYNNEWYECSKKTKTLLKFMMLRCIEPCQLTAGGLYVMNIANFGSLAKTSMSYITVFASFR</sequence>
<evidence type="ECO:0000256" key="1">
    <source>
        <dbReference type="ARBA" id="ARBA00004651"/>
    </source>
</evidence>
<evidence type="ECO:0000256" key="2">
    <source>
        <dbReference type="ARBA" id="ARBA00022475"/>
    </source>
</evidence>
<keyword evidence="8 10" id="KW-0675">Receptor</keyword>
<keyword evidence="5 10" id="KW-0552">Olfaction</keyword>
<dbReference type="InterPro" id="IPR004117">
    <property type="entry name" value="7tm6_olfct_rcpt"/>
</dbReference>